<keyword evidence="4" id="KW-1185">Reference proteome</keyword>
<reference evidence="3 4" key="1">
    <citation type="submission" date="2019-10" db="EMBL/GenBank/DDBJ databases">
        <title>Corynebacterium sp novel species isolated from the respiratory tract of Marmot.</title>
        <authorList>
            <person name="Zhang G."/>
        </authorList>
    </citation>
    <scope>NUCLEOTIDE SEQUENCE [LARGE SCALE GENOMIC DNA]</scope>
    <source>
        <strain evidence="3 4">336</strain>
    </source>
</reference>
<proteinExistence type="predicted"/>
<dbReference type="EMBL" id="WBZJ01000004">
    <property type="protein sequence ID" value="KAB3519165.1"/>
    <property type="molecule type" value="Genomic_DNA"/>
</dbReference>
<gene>
    <name evidence="3" type="ORF">F8377_09180</name>
</gene>
<feature type="compositionally biased region" description="Acidic residues" evidence="1">
    <location>
        <begin position="480"/>
        <end position="497"/>
    </location>
</feature>
<evidence type="ECO:0000313" key="4">
    <source>
        <dbReference type="Proteomes" id="UP000436181"/>
    </source>
</evidence>
<feature type="region of interest" description="Disordered" evidence="1">
    <location>
        <begin position="637"/>
        <end position="667"/>
    </location>
</feature>
<evidence type="ECO:0000256" key="1">
    <source>
        <dbReference type="SAM" id="MobiDB-lite"/>
    </source>
</evidence>
<evidence type="ECO:0000256" key="2">
    <source>
        <dbReference type="SAM" id="Phobius"/>
    </source>
</evidence>
<comment type="caution">
    <text evidence="3">The sequence shown here is derived from an EMBL/GenBank/DDBJ whole genome shotgun (WGS) entry which is preliminary data.</text>
</comment>
<feature type="compositionally biased region" description="Low complexity" evidence="1">
    <location>
        <begin position="178"/>
        <end position="203"/>
    </location>
</feature>
<evidence type="ECO:0008006" key="5">
    <source>
        <dbReference type="Google" id="ProtNLM"/>
    </source>
</evidence>
<feature type="region of interest" description="Disordered" evidence="1">
    <location>
        <begin position="168"/>
        <end position="212"/>
    </location>
</feature>
<organism evidence="3 4">
    <name type="scientific">Corynebacterium zhongnanshanii</name>
    <dbReference type="NCBI Taxonomy" id="2768834"/>
    <lineage>
        <taxon>Bacteria</taxon>
        <taxon>Bacillati</taxon>
        <taxon>Actinomycetota</taxon>
        <taxon>Actinomycetes</taxon>
        <taxon>Mycobacteriales</taxon>
        <taxon>Corynebacteriaceae</taxon>
        <taxon>Corynebacterium</taxon>
    </lineage>
</organism>
<accession>A0ABQ6VHE8</accession>
<keyword evidence="2" id="KW-1133">Transmembrane helix</keyword>
<evidence type="ECO:0000313" key="3">
    <source>
        <dbReference type="EMBL" id="KAB3519165.1"/>
    </source>
</evidence>
<sequence length="903" mass="94434">MVLFPSPSPSLHRRPPLAPTARTPLRALSAAALAASLIVAVPTATVVPAQAMYDPHVQENAGVWANPNGRSTDPQQQVSVAIEDVQPRLVTAGDRSVEFSLRVQNHRDTPVGNVSLRLQSLPAVQTAAGVRRALLSNSGEYPEVSAPSDVDGVDFLGPGEQKTIRVRVSRGAAGGPGADTAGSTSGSGTSAGSDTAGSDSAPDVTFTLPQLKDEGPHPIMFALMGDTLQGTQDIVSVARTTVTVTAPPKEDQAPAPMTLVWPLSADTDVAPGGMGDAPERAPLVLRSENLAKELADGGRLRGLLDAYRSAGEGPQGRALRASSCIAVDPDLVDTVERMTHGYRVGEQDTLMKSQPRRLRDSWGEIFGTDAPNQVEGTGVEDAQVWLEDLRALVKDACVVVLPYAGTDSNLLAEGAPDLAQRARELGVDVVRRVLGVEPVEAVNIPTNGYVTEKGMAAVAGQTAVVASNSITVTQEAQLPEPDDADADTNDAASDDATDAGQAADADPEWARRLTTVEAPAGAGGAGAAGAGFTALPFSDDLAAVLRSTGSRPEVAGFSNPDLRYDPTKDSPAARMGDALAVLDREVASGNPVLAVPPHDWSVSQEDAGAFLDALTSMFAEHRITPAPLTDAVAVSAGASGAPAGPAPAPEHPARPELAKGTTSSPFEDPVTTAPEFLESLAHAKDEVMNLRNVMVNDERIALTREVYTRPLLLDLLRAASSARANNQDSWAHERKVAHERISTVTDTAQALRSTIALVPPGNVITRSSNGSPILIVARNGLPLPVPVNVGYHTDEGLNLQVPTQQVIPAEGSITLSLPTTEDSDSVRRTNLSLWLADPNGQPISEPVSLTVQKTRGLGVQGVLIVMGLLVALGVGAKVLWSRRTASRPRMRSMRKVKSGLQRN</sequence>
<feature type="region of interest" description="Disordered" evidence="1">
    <location>
        <begin position="477"/>
        <end position="507"/>
    </location>
</feature>
<feature type="transmembrane region" description="Helical" evidence="2">
    <location>
        <begin position="857"/>
        <end position="880"/>
    </location>
</feature>
<dbReference type="Proteomes" id="UP000436181">
    <property type="component" value="Unassembled WGS sequence"/>
</dbReference>
<keyword evidence="2" id="KW-0812">Transmembrane</keyword>
<protein>
    <recommendedName>
        <fullName evidence="5">Secreted protein</fullName>
    </recommendedName>
</protein>
<dbReference type="RefSeq" id="WP_151844815.1">
    <property type="nucleotide sequence ID" value="NZ_WBZJ01000004.1"/>
</dbReference>
<keyword evidence="2" id="KW-0472">Membrane</keyword>
<name>A0ABQ6VHE8_9CORY</name>